<reference evidence="3" key="1">
    <citation type="submission" date="2022-10" db="EMBL/GenBank/DDBJ databases">
        <authorList>
            <person name="Chen Y."/>
            <person name="Dougan E. K."/>
            <person name="Chan C."/>
            <person name="Rhodes N."/>
            <person name="Thang M."/>
        </authorList>
    </citation>
    <scope>NUCLEOTIDE SEQUENCE</scope>
</reference>
<evidence type="ECO:0000256" key="2">
    <source>
        <dbReference type="SAM" id="MobiDB-lite"/>
    </source>
</evidence>
<protein>
    <submittedName>
        <fullName evidence="3">Uncharacterized protein</fullName>
    </submittedName>
</protein>
<feature type="compositionally biased region" description="Basic and acidic residues" evidence="2">
    <location>
        <begin position="1034"/>
        <end position="1054"/>
    </location>
</feature>
<sequence>VGSPGSDLRILASLPKIARVTGGGNATAPNGPYSSMEATQVGLVWRLARRVVAAHSDVTEENFVDIDPWQEQPSGDTETQGQQQPQTQGNSSGVKERVLKMNALIDQHDDSELLPPNPMEVDKWYQNYIAIMGSQPDETEEPTANQLAALRKKIFIDIDGSRCAPNLCVEIGILFGRGHASSSSWLQTWSTASERVHHSAAGWIAAGGRGAPTVALKAAVLDTIQGGHKALQAEHEPAGQSGNGRRTQANRDRRQTKKRRLQADREELARHRSSSTNQEKSGPSPKGKGRESQRTNRAKRYASAGLREGERAQTSHLEVNAGEPSKECADADWRQMYDKIDQSIEKGEWDGFHSGFPCGGFSRVRWRETEGGPPPVRSAAHIYGLPGNTRQQQKEADDGTLMATSSAWLHRKQVRSFRLRAVPEVSTLENPPGGVNAGSARDLPERKQVLEETNSSIAEFNTCVCGFSERVVHVPLLGKNAAEAAGEYPEELTDIIEVQRDKRAPGAVAAQRGGEGSDGVFLNKAFQEEDKRRAKRLCHRRDEKPSHIQITSGQGSWRRNQQGLDVFHLRTPVAANYGSSEAKFDDSVLQAWSRRMEDLVEIQEQDGVTLQDNTEFKSPMRAAMWDAWWMKARDPKQFLGRWAREGAPLGIAKLIPDSGIFPQVELDESLEEKTDMSVLVDLRNYEPAESQKSEAAIEIERYVKKGFCKILPLDQIHEKYLAVTASRLALILKQKPDGSTKRCIVIDMKRSQGNSRATVSERIVLPRCQDVVQSLRVMREKESELMRLPLWPVENIKLTLADWKNKGMIPTKELRWAVTTIYAVLTAAIKEEATEVEFGTKESGRQEAKDWPGGSQETWHGIPLAPCDVPDTGPADQKRAFRRRKQCGVWLQTPHPQVGGTWHPVEAFQSLLQEHKAAAQEIEYGEASSQAVMEGLAIFRALHISCEAVLGSNMELVAAPQLPAPVVLDAPAGQRAAWLVGCCEHQSPQRCEQPDHGGSILMGSGCGKGEPSIGIVKRTKVQTAGEQNKRRRILSPERNDGSSEPKKIESDGRVNPKHLGKMAKDRTWAAKVRKGFVGKFCAAPTLTTKNAKRKKVTEILDCVGRHGKRAIEASQVKAGQVQVDFENKVVKLYIAKSKTDQKGAGEKDGPLFPDDEGNPVSKVHMVAAWAKHIDEKVTGHTARRSGATAYAKAGRSIHNIQLLGRWKSPAVFVNIEDTMAEVPMNTMRGKEASETNIPDEKHKKRDLKPKAKAQPKEAEGQPPKPEARPLAKGQEKERCTQSQCPGEPPWSIWWDRQHGECPVGQLYVDETLQERRSKLSSQRNRLLGQQDANSASRSNRCATESVEPE</sequence>
<evidence type="ECO:0000313" key="4">
    <source>
        <dbReference type="EMBL" id="CAL1150103.1"/>
    </source>
</evidence>
<proteinExistence type="predicted"/>
<feature type="region of interest" description="Disordered" evidence="2">
    <location>
        <begin position="1223"/>
        <end position="1286"/>
    </location>
</feature>
<reference evidence="4" key="2">
    <citation type="submission" date="2024-04" db="EMBL/GenBank/DDBJ databases">
        <authorList>
            <person name="Chen Y."/>
            <person name="Shah S."/>
            <person name="Dougan E. K."/>
            <person name="Thang M."/>
            <person name="Chan C."/>
        </authorList>
    </citation>
    <scope>NUCLEOTIDE SEQUENCE [LARGE SCALE GENOMIC DNA]</scope>
</reference>
<feature type="region of interest" description="Disordered" evidence="2">
    <location>
        <begin position="1021"/>
        <end position="1058"/>
    </location>
</feature>
<feature type="region of interest" description="Disordered" evidence="2">
    <location>
        <begin position="63"/>
        <end position="93"/>
    </location>
</feature>
<evidence type="ECO:0000313" key="5">
    <source>
        <dbReference type="Proteomes" id="UP001152797"/>
    </source>
</evidence>
<dbReference type="EMBL" id="CAMXCT010002235">
    <property type="protein sequence ID" value="CAI3996728.1"/>
    <property type="molecule type" value="Genomic_DNA"/>
</dbReference>
<feature type="compositionally biased region" description="Basic and acidic residues" evidence="2">
    <location>
        <begin position="261"/>
        <end position="270"/>
    </location>
</feature>
<dbReference type="EMBL" id="CAMXCT020002235">
    <property type="protein sequence ID" value="CAL1150103.1"/>
    <property type="molecule type" value="Genomic_DNA"/>
</dbReference>
<dbReference type="GO" id="GO:0015074">
    <property type="term" value="P:DNA integration"/>
    <property type="evidence" value="ECO:0007669"/>
    <property type="project" value="InterPro"/>
</dbReference>
<comment type="caution">
    <text evidence="3">The sequence shown here is derived from an EMBL/GenBank/DDBJ whole genome shotgun (WGS) entry which is preliminary data.</text>
</comment>
<evidence type="ECO:0000256" key="1">
    <source>
        <dbReference type="ARBA" id="ARBA00023172"/>
    </source>
</evidence>
<feature type="compositionally biased region" description="Basic residues" evidence="2">
    <location>
        <begin position="1242"/>
        <end position="1253"/>
    </location>
</feature>
<feature type="non-terminal residue" evidence="3">
    <location>
        <position position="1"/>
    </location>
</feature>
<feature type="non-terminal residue" evidence="3">
    <location>
        <position position="1349"/>
    </location>
</feature>
<name>A0A9P1CTM3_9DINO</name>
<organism evidence="3">
    <name type="scientific">Cladocopium goreaui</name>
    <dbReference type="NCBI Taxonomy" id="2562237"/>
    <lineage>
        <taxon>Eukaryota</taxon>
        <taxon>Sar</taxon>
        <taxon>Alveolata</taxon>
        <taxon>Dinophyceae</taxon>
        <taxon>Suessiales</taxon>
        <taxon>Symbiodiniaceae</taxon>
        <taxon>Cladocopium</taxon>
    </lineage>
</organism>
<keyword evidence="1" id="KW-0233">DNA recombination</keyword>
<evidence type="ECO:0000313" key="3">
    <source>
        <dbReference type="EMBL" id="CAI3996728.1"/>
    </source>
</evidence>
<feature type="compositionally biased region" description="Polar residues" evidence="2">
    <location>
        <begin position="1330"/>
        <end position="1342"/>
    </location>
</feature>
<dbReference type="InterPro" id="IPR013762">
    <property type="entry name" value="Integrase-like_cat_sf"/>
</dbReference>
<dbReference type="SUPFAM" id="SSF56349">
    <property type="entry name" value="DNA breaking-rejoining enzymes"/>
    <property type="match status" value="1"/>
</dbReference>
<dbReference type="Proteomes" id="UP001152797">
    <property type="component" value="Unassembled WGS sequence"/>
</dbReference>
<accession>A0A9P1CTM3</accession>
<gene>
    <name evidence="3" type="ORF">C1SCF055_LOCUS23176</name>
</gene>
<dbReference type="InterPro" id="IPR011010">
    <property type="entry name" value="DNA_brk_join_enz"/>
</dbReference>
<feature type="region of interest" description="Disordered" evidence="2">
    <location>
        <begin position="230"/>
        <end position="326"/>
    </location>
</feature>
<feature type="compositionally biased region" description="Basic and acidic residues" evidence="2">
    <location>
        <begin position="1254"/>
        <end position="1279"/>
    </location>
</feature>
<dbReference type="EMBL" id="CAMXCT030002235">
    <property type="protein sequence ID" value="CAL4784040.1"/>
    <property type="molecule type" value="Genomic_DNA"/>
</dbReference>
<dbReference type="GO" id="GO:0006310">
    <property type="term" value="P:DNA recombination"/>
    <property type="evidence" value="ECO:0007669"/>
    <property type="project" value="UniProtKB-KW"/>
</dbReference>
<feature type="compositionally biased region" description="Basic and acidic residues" evidence="2">
    <location>
        <begin position="1228"/>
        <end position="1241"/>
    </location>
</feature>
<dbReference type="OrthoDB" id="5870942at2759"/>
<feature type="region of interest" description="Disordered" evidence="2">
    <location>
        <begin position="1315"/>
        <end position="1349"/>
    </location>
</feature>
<feature type="compositionally biased region" description="Low complexity" evidence="2">
    <location>
        <begin position="75"/>
        <end position="89"/>
    </location>
</feature>
<keyword evidence="5" id="KW-1185">Reference proteome</keyword>
<dbReference type="GO" id="GO:0003677">
    <property type="term" value="F:DNA binding"/>
    <property type="evidence" value="ECO:0007669"/>
    <property type="project" value="InterPro"/>
</dbReference>
<dbReference type="Gene3D" id="1.10.443.10">
    <property type="entry name" value="Intergrase catalytic core"/>
    <property type="match status" value="1"/>
</dbReference>